<gene>
    <name evidence="2" type="ORF">PP4_18090</name>
</gene>
<keyword evidence="1" id="KW-0472">Membrane</keyword>
<dbReference type="RefSeq" id="WP_016498914.1">
    <property type="nucleotide sequence ID" value="NC_021505.1"/>
</dbReference>
<reference evidence="2 3" key="1">
    <citation type="journal article" date="2014" name="Genome Announc.">
        <title>The Complete Genome Sequence of Pseudomonas putida NBRC 14164T Confirms High Intraspecies Variation.</title>
        <authorList>
            <person name="Ohji S."/>
            <person name="Yamazoe A."/>
            <person name="Hosoyama A."/>
            <person name="Tsuchikane K."/>
            <person name="Ezaki T."/>
            <person name="Fujita N."/>
        </authorList>
    </citation>
    <scope>NUCLEOTIDE SEQUENCE [LARGE SCALE GENOMIC DNA]</scope>
    <source>
        <strain evidence="2 3">NBRC 14164</strain>
    </source>
</reference>
<keyword evidence="1" id="KW-0812">Transmembrane</keyword>
<accession>A0ABN5UJH1</accession>
<keyword evidence="3" id="KW-1185">Reference proteome</keyword>
<feature type="transmembrane region" description="Helical" evidence="1">
    <location>
        <begin position="12"/>
        <end position="36"/>
    </location>
</feature>
<proteinExistence type="predicted"/>
<dbReference type="GeneID" id="45523340"/>
<evidence type="ECO:0000313" key="2">
    <source>
        <dbReference type="EMBL" id="BAN53662.1"/>
    </source>
</evidence>
<dbReference type="Proteomes" id="UP000016702">
    <property type="component" value="Chromosome"/>
</dbReference>
<feature type="transmembrane region" description="Helical" evidence="1">
    <location>
        <begin position="48"/>
        <end position="71"/>
    </location>
</feature>
<organism evidence="2 3">
    <name type="scientific">Pseudomonas putida NBRC 14164</name>
    <dbReference type="NCBI Taxonomy" id="1211579"/>
    <lineage>
        <taxon>Bacteria</taxon>
        <taxon>Pseudomonadati</taxon>
        <taxon>Pseudomonadota</taxon>
        <taxon>Gammaproteobacteria</taxon>
        <taxon>Pseudomonadales</taxon>
        <taxon>Pseudomonadaceae</taxon>
        <taxon>Pseudomonas</taxon>
    </lineage>
</organism>
<evidence type="ECO:0000313" key="3">
    <source>
        <dbReference type="Proteomes" id="UP000016702"/>
    </source>
</evidence>
<keyword evidence="1" id="KW-1133">Transmembrane helix</keyword>
<sequence length="199" mass="22492">MRQKPKLQEKWGALLTVGLVSLLVTLLIILSLYLIVFNDGLSVSAYKWSAFGSYFGGVLGPVVSLVTLFAVMRTIGLQLEQSEHFVRDGAQQRVEAYKTCQLKLLDQQINMNERMIDRYNQEGLRLLELSKATNVSQREHLLVLDRAIQECESRVGKLLKLSLVVSVYEFGSTQEVRAKMESELTAIDDSFNAVRSFET</sequence>
<dbReference type="EMBL" id="AP013070">
    <property type="protein sequence ID" value="BAN53662.1"/>
    <property type="molecule type" value="Genomic_DNA"/>
</dbReference>
<name>A0ABN5UJH1_PSEPU</name>
<evidence type="ECO:0000256" key="1">
    <source>
        <dbReference type="SAM" id="Phobius"/>
    </source>
</evidence>
<protein>
    <submittedName>
        <fullName evidence="2">Uncharacterized protein</fullName>
    </submittedName>
</protein>